<evidence type="ECO:0000259" key="6">
    <source>
        <dbReference type="Pfam" id="PF16320"/>
    </source>
</evidence>
<dbReference type="PANTHER" id="PTHR45987">
    <property type="entry name" value="39S RIBOSOMAL PROTEIN L12"/>
    <property type="match status" value="1"/>
</dbReference>
<dbReference type="SUPFAM" id="SSF48300">
    <property type="entry name" value="Ribosomal protein L7/12, oligomerisation (N-terminal) domain"/>
    <property type="match status" value="1"/>
</dbReference>
<dbReference type="InterPro" id="IPR000206">
    <property type="entry name" value="Ribosomal_bL12"/>
</dbReference>
<name>A0A5C5X980_9PLAN</name>
<feature type="domain" description="Large ribosomal subunit protein bL12 C-terminal" evidence="5">
    <location>
        <begin position="96"/>
        <end position="162"/>
    </location>
</feature>
<organism evidence="7 8">
    <name type="scientific">Rubinisphaera italica</name>
    <dbReference type="NCBI Taxonomy" id="2527969"/>
    <lineage>
        <taxon>Bacteria</taxon>
        <taxon>Pseudomonadati</taxon>
        <taxon>Planctomycetota</taxon>
        <taxon>Planctomycetia</taxon>
        <taxon>Planctomycetales</taxon>
        <taxon>Planctomycetaceae</taxon>
        <taxon>Rubinisphaera</taxon>
    </lineage>
</organism>
<dbReference type="PANTHER" id="PTHR45987:SF4">
    <property type="entry name" value="LARGE RIBOSOMAL SUBUNIT PROTEIN BL12M"/>
    <property type="match status" value="1"/>
</dbReference>
<dbReference type="GO" id="GO:0003735">
    <property type="term" value="F:structural constituent of ribosome"/>
    <property type="evidence" value="ECO:0007669"/>
    <property type="project" value="InterPro"/>
</dbReference>
<evidence type="ECO:0000256" key="2">
    <source>
        <dbReference type="ARBA" id="ARBA00022980"/>
    </source>
</evidence>
<sequence>MIKIAEQGTISGYTVTYLINEGDVMATAEATTEFSEETKGLGDQIVGLTLLQAKQLADYLKEVHGIEPAGGGVMMAAPAGGGDDGGGAAAAEKTEFDVILTGFGDQKIGVIKAVRAITGLGLKEAKDTVEGAPKPLKEGVSKEDAEKIKADIEAAGGTAEIK</sequence>
<dbReference type="InterPro" id="IPR008932">
    <property type="entry name" value="Ribosomal_bL12_oligo"/>
</dbReference>
<dbReference type="GO" id="GO:0022625">
    <property type="term" value="C:cytosolic large ribosomal subunit"/>
    <property type="evidence" value="ECO:0007669"/>
    <property type="project" value="TreeGrafter"/>
</dbReference>
<dbReference type="CDD" id="cd00387">
    <property type="entry name" value="Ribosomal_L7_L12"/>
    <property type="match status" value="1"/>
</dbReference>
<protein>
    <recommendedName>
        <fullName evidence="4">Large ribosomal subunit protein bL12</fullName>
    </recommendedName>
</protein>
<evidence type="ECO:0000313" key="8">
    <source>
        <dbReference type="Proteomes" id="UP000316095"/>
    </source>
</evidence>
<proteinExistence type="inferred from homology"/>
<dbReference type="HAMAP" id="MF_00368">
    <property type="entry name" value="Ribosomal_bL12"/>
    <property type="match status" value="1"/>
</dbReference>
<evidence type="ECO:0000256" key="4">
    <source>
        <dbReference type="HAMAP-Rule" id="MF_00368"/>
    </source>
</evidence>
<dbReference type="FunFam" id="3.30.1390.10:FF:000001">
    <property type="entry name" value="50S ribosomal protein L7/L12"/>
    <property type="match status" value="1"/>
</dbReference>
<gene>
    <name evidence="4 7" type="primary">rplL</name>
    <name evidence="7" type="ORF">Pan54_01100</name>
</gene>
<evidence type="ECO:0000313" key="7">
    <source>
        <dbReference type="EMBL" id="TWT59404.1"/>
    </source>
</evidence>
<dbReference type="GO" id="GO:0003729">
    <property type="term" value="F:mRNA binding"/>
    <property type="evidence" value="ECO:0007669"/>
    <property type="project" value="TreeGrafter"/>
</dbReference>
<dbReference type="Gene3D" id="1.20.5.710">
    <property type="entry name" value="Single helix bin"/>
    <property type="match status" value="1"/>
</dbReference>
<dbReference type="InterPro" id="IPR036235">
    <property type="entry name" value="Ribosomal_bL12_oligo_N_sf"/>
</dbReference>
<dbReference type="Pfam" id="PF16320">
    <property type="entry name" value="Ribosomal_L12_N"/>
    <property type="match status" value="1"/>
</dbReference>
<feature type="domain" description="Large ribosomal subunit protein bL12 oligomerization" evidence="6">
    <location>
        <begin position="40"/>
        <end position="82"/>
    </location>
</feature>
<reference evidence="7 8" key="1">
    <citation type="submission" date="2019-02" db="EMBL/GenBank/DDBJ databases">
        <title>Deep-cultivation of Planctomycetes and their phenomic and genomic characterization uncovers novel biology.</title>
        <authorList>
            <person name="Wiegand S."/>
            <person name="Jogler M."/>
            <person name="Boedeker C."/>
            <person name="Pinto D."/>
            <person name="Vollmers J."/>
            <person name="Rivas-Marin E."/>
            <person name="Kohn T."/>
            <person name="Peeters S.H."/>
            <person name="Heuer A."/>
            <person name="Rast P."/>
            <person name="Oberbeckmann S."/>
            <person name="Bunk B."/>
            <person name="Jeske O."/>
            <person name="Meyerdierks A."/>
            <person name="Storesund J.E."/>
            <person name="Kallscheuer N."/>
            <person name="Luecker S."/>
            <person name="Lage O.M."/>
            <person name="Pohl T."/>
            <person name="Merkel B.J."/>
            <person name="Hornburger P."/>
            <person name="Mueller R.-W."/>
            <person name="Bruemmer F."/>
            <person name="Labrenz M."/>
            <person name="Spormann A.M."/>
            <person name="Op Den Camp H."/>
            <person name="Overmann J."/>
            <person name="Amann R."/>
            <person name="Jetten M.S.M."/>
            <person name="Mascher T."/>
            <person name="Medema M.H."/>
            <person name="Devos D.P."/>
            <person name="Kaster A.-K."/>
            <person name="Ovreas L."/>
            <person name="Rohde M."/>
            <person name="Galperin M.Y."/>
            <person name="Jogler C."/>
        </authorList>
    </citation>
    <scope>NUCLEOTIDE SEQUENCE [LARGE SCALE GENOMIC DNA]</scope>
    <source>
        <strain evidence="7 8">Pan54</strain>
    </source>
</reference>
<dbReference type="AlphaFoldDB" id="A0A5C5X980"/>
<dbReference type="Gene3D" id="3.30.1390.10">
    <property type="match status" value="1"/>
</dbReference>
<accession>A0A5C5X980</accession>
<dbReference type="Proteomes" id="UP000316095">
    <property type="component" value="Unassembled WGS sequence"/>
</dbReference>
<keyword evidence="2 4" id="KW-0689">Ribosomal protein</keyword>
<keyword evidence="8" id="KW-1185">Reference proteome</keyword>
<comment type="similarity">
    <text evidence="1 4">Belongs to the bacterial ribosomal protein bL12 family.</text>
</comment>
<evidence type="ECO:0000256" key="1">
    <source>
        <dbReference type="ARBA" id="ARBA00007197"/>
    </source>
</evidence>
<dbReference type="NCBIfam" id="TIGR00855">
    <property type="entry name" value="L12"/>
    <property type="match status" value="1"/>
</dbReference>
<comment type="caution">
    <text evidence="7">The sequence shown here is derived from an EMBL/GenBank/DDBJ whole genome shotgun (WGS) entry which is preliminary data.</text>
</comment>
<dbReference type="Pfam" id="PF00542">
    <property type="entry name" value="Ribosomal_L12"/>
    <property type="match status" value="1"/>
</dbReference>
<dbReference type="EMBL" id="SJPG01000001">
    <property type="protein sequence ID" value="TWT59404.1"/>
    <property type="molecule type" value="Genomic_DNA"/>
</dbReference>
<dbReference type="InterPro" id="IPR014719">
    <property type="entry name" value="Ribosomal_bL12_C/ClpS-like"/>
</dbReference>
<dbReference type="SUPFAM" id="SSF54736">
    <property type="entry name" value="ClpS-like"/>
    <property type="match status" value="1"/>
</dbReference>
<comment type="subunit">
    <text evidence="4">Homodimer. Part of the ribosomal stalk of the 50S ribosomal subunit. Forms a multimeric L10(L12)X complex, where L10 forms an elongated spine to which 2 to 4 L12 dimers bind in a sequential fashion. Binds GTP-bound translation factors.</text>
</comment>
<evidence type="ECO:0000259" key="5">
    <source>
        <dbReference type="Pfam" id="PF00542"/>
    </source>
</evidence>
<comment type="function">
    <text evidence="4">Forms part of the ribosomal stalk which helps the ribosome interact with GTP-bound translation factors. Is thus essential for accurate translation.</text>
</comment>
<dbReference type="InterPro" id="IPR013823">
    <property type="entry name" value="Ribosomal_bL12_C"/>
</dbReference>
<dbReference type="GO" id="GO:0006412">
    <property type="term" value="P:translation"/>
    <property type="evidence" value="ECO:0007669"/>
    <property type="project" value="UniProtKB-UniRule"/>
</dbReference>
<evidence type="ECO:0000256" key="3">
    <source>
        <dbReference type="ARBA" id="ARBA00023274"/>
    </source>
</evidence>
<keyword evidence="3 4" id="KW-0687">Ribonucleoprotein</keyword>